<organism evidence="2 3">
    <name type="scientific">Stylosanthes scabra</name>
    <dbReference type="NCBI Taxonomy" id="79078"/>
    <lineage>
        <taxon>Eukaryota</taxon>
        <taxon>Viridiplantae</taxon>
        <taxon>Streptophyta</taxon>
        <taxon>Embryophyta</taxon>
        <taxon>Tracheophyta</taxon>
        <taxon>Spermatophyta</taxon>
        <taxon>Magnoliopsida</taxon>
        <taxon>eudicotyledons</taxon>
        <taxon>Gunneridae</taxon>
        <taxon>Pentapetalae</taxon>
        <taxon>rosids</taxon>
        <taxon>fabids</taxon>
        <taxon>Fabales</taxon>
        <taxon>Fabaceae</taxon>
        <taxon>Papilionoideae</taxon>
        <taxon>50 kb inversion clade</taxon>
        <taxon>dalbergioids sensu lato</taxon>
        <taxon>Dalbergieae</taxon>
        <taxon>Pterocarpus clade</taxon>
        <taxon>Stylosanthes</taxon>
    </lineage>
</organism>
<dbReference type="EMBL" id="JASCZI010000303">
    <property type="protein sequence ID" value="MED6110911.1"/>
    <property type="molecule type" value="Genomic_DNA"/>
</dbReference>
<protein>
    <recommendedName>
        <fullName evidence="4">Transmembrane protein</fullName>
    </recommendedName>
</protein>
<gene>
    <name evidence="2" type="ORF">PIB30_047391</name>
</gene>
<keyword evidence="3" id="KW-1185">Reference proteome</keyword>
<evidence type="ECO:0000256" key="1">
    <source>
        <dbReference type="SAM" id="Phobius"/>
    </source>
</evidence>
<comment type="caution">
    <text evidence="2">The sequence shown here is derived from an EMBL/GenBank/DDBJ whole genome shotgun (WGS) entry which is preliminary data.</text>
</comment>
<sequence>MPTRPKVSDHLFFDSELGEDPCLVMTLFKIIFVVPFFIVPLSTAALLLKRISHESCSSSIKRRCCCAVNRHVKLRLELQLVVEMKTKLARHDEDSLSGLVQNNGRKIGEDSRCLLARSSDFSEKFAIMAFCRVHVQQQFLYWSRTHSMPPRLLEGVNPFPA</sequence>
<name>A0ABU6QG39_9FABA</name>
<accession>A0ABU6QG39</accession>
<evidence type="ECO:0000313" key="2">
    <source>
        <dbReference type="EMBL" id="MED6110911.1"/>
    </source>
</evidence>
<keyword evidence="1" id="KW-0812">Transmembrane</keyword>
<evidence type="ECO:0008006" key="4">
    <source>
        <dbReference type="Google" id="ProtNLM"/>
    </source>
</evidence>
<reference evidence="2 3" key="1">
    <citation type="journal article" date="2023" name="Plants (Basel)">
        <title>Bridging the Gap: Combining Genomics and Transcriptomics Approaches to Understand Stylosanthes scabra, an Orphan Legume from the Brazilian Caatinga.</title>
        <authorList>
            <person name="Ferreira-Neto J.R.C."/>
            <person name="da Silva M.D."/>
            <person name="Binneck E."/>
            <person name="de Melo N.F."/>
            <person name="da Silva R.H."/>
            <person name="de Melo A.L.T.M."/>
            <person name="Pandolfi V."/>
            <person name="Bustamante F.O."/>
            <person name="Brasileiro-Vidal A.C."/>
            <person name="Benko-Iseppon A.M."/>
        </authorList>
    </citation>
    <scope>NUCLEOTIDE SEQUENCE [LARGE SCALE GENOMIC DNA]</scope>
    <source>
        <tissue evidence="2">Leaves</tissue>
    </source>
</reference>
<keyword evidence="1" id="KW-1133">Transmembrane helix</keyword>
<feature type="transmembrane region" description="Helical" evidence="1">
    <location>
        <begin position="27"/>
        <end position="48"/>
    </location>
</feature>
<proteinExistence type="predicted"/>
<keyword evidence="1" id="KW-0472">Membrane</keyword>
<dbReference type="Proteomes" id="UP001341840">
    <property type="component" value="Unassembled WGS sequence"/>
</dbReference>
<evidence type="ECO:0000313" key="3">
    <source>
        <dbReference type="Proteomes" id="UP001341840"/>
    </source>
</evidence>